<dbReference type="InterPro" id="IPR000014">
    <property type="entry name" value="PAS"/>
</dbReference>
<accession>A0A4P9WN29</accession>
<feature type="non-terminal residue" evidence="6">
    <location>
        <position position="405"/>
    </location>
</feature>
<dbReference type="AlphaFoldDB" id="A0A4P9WN29"/>
<dbReference type="PANTHER" id="PTHR47429:SF7">
    <property type="entry name" value="GATA-FACTOR"/>
    <property type="match status" value="1"/>
</dbReference>
<dbReference type="Pfam" id="PF08447">
    <property type="entry name" value="PAS_3"/>
    <property type="match status" value="1"/>
</dbReference>
<dbReference type="OrthoDB" id="447251at2759"/>
<feature type="region of interest" description="Disordered" evidence="4">
    <location>
        <begin position="162"/>
        <end position="197"/>
    </location>
</feature>
<dbReference type="GO" id="GO:0005634">
    <property type="term" value="C:nucleus"/>
    <property type="evidence" value="ECO:0007669"/>
    <property type="project" value="TreeGrafter"/>
</dbReference>
<feature type="domain" description="PAS" evidence="5">
    <location>
        <begin position="19"/>
        <end position="56"/>
    </location>
</feature>
<evidence type="ECO:0000313" key="7">
    <source>
        <dbReference type="Proteomes" id="UP000269721"/>
    </source>
</evidence>
<dbReference type="NCBIfam" id="TIGR00229">
    <property type="entry name" value="sensory_box"/>
    <property type="match status" value="1"/>
</dbReference>
<dbReference type="CDD" id="cd00130">
    <property type="entry name" value="PAS"/>
    <property type="match status" value="3"/>
</dbReference>
<dbReference type="Gene3D" id="3.30.450.20">
    <property type="entry name" value="PAS domain"/>
    <property type="match status" value="3"/>
</dbReference>
<gene>
    <name evidence="6" type="ORF">BDK51DRAFT_12097</name>
</gene>
<organism evidence="6 7">
    <name type="scientific">Blyttiomyces helicus</name>
    <dbReference type="NCBI Taxonomy" id="388810"/>
    <lineage>
        <taxon>Eukaryota</taxon>
        <taxon>Fungi</taxon>
        <taxon>Fungi incertae sedis</taxon>
        <taxon>Chytridiomycota</taxon>
        <taxon>Chytridiomycota incertae sedis</taxon>
        <taxon>Chytridiomycetes</taxon>
        <taxon>Chytridiomycetes incertae sedis</taxon>
        <taxon>Blyttiomyces</taxon>
    </lineage>
</organism>
<evidence type="ECO:0000256" key="3">
    <source>
        <dbReference type="ARBA" id="ARBA00022991"/>
    </source>
</evidence>
<dbReference type="EMBL" id="KZ993882">
    <property type="protein sequence ID" value="RKO94489.1"/>
    <property type="molecule type" value="Genomic_DNA"/>
</dbReference>
<dbReference type="Proteomes" id="UP000269721">
    <property type="component" value="Unassembled WGS sequence"/>
</dbReference>
<dbReference type="InterPro" id="IPR013655">
    <property type="entry name" value="PAS_fold_3"/>
</dbReference>
<dbReference type="SUPFAM" id="SSF55785">
    <property type="entry name" value="PYP-like sensor domain (PAS domain)"/>
    <property type="match status" value="3"/>
</dbReference>
<evidence type="ECO:0000256" key="2">
    <source>
        <dbReference type="ARBA" id="ARBA00022643"/>
    </source>
</evidence>
<dbReference type="PANTHER" id="PTHR47429">
    <property type="entry name" value="PROTEIN TWIN LOV 1"/>
    <property type="match status" value="1"/>
</dbReference>
<dbReference type="SMART" id="SM00086">
    <property type="entry name" value="PAC"/>
    <property type="match status" value="1"/>
</dbReference>
<proteinExistence type="predicted"/>
<dbReference type="InterPro" id="IPR001610">
    <property type="entry name" value="PAC"/>
</dbReference>
<dbReference type="SMART" id="SM00091">
    <property type="entry name" value="PAS"/>
    <property type="match status" value="3"/>
</dbReference>
<reference evidence="7" key="1">
    <citation type="journal article" date="2018" name="Nat. Microbiol.">
        <title>Leveraging single-cell genomics to expand the fungal tree of life.</title>
        <authorList>
            <person name="Ahrendt S.R."/>
            <person name="Quandt C.A."/>
            <person name="Ciobanu D."/>
            <person name="Clum A."/>
            <person name="Salamov A."/>
            <person name="Andreopoulos B."/>
            <person name="Cheng J.F."/>
            <person name="Woyke T."/>
            <person name="Pelin A."/>
            <person name="Henrissat B."/>
            <person name="Reynolds N.K."/>
            <person name="Benny G.L."/>
            <person name="Smith M.E."/>
            <person name="James T.Y."/>
            <person name="Grigoriev I.V."/>
        </authorList>
    </citation>
    <scope>NUCLEOTIDE SEQUENCE [LARGE SCALE GENOMIC DNA]</scope>
</reference>
<name>A0A4P9WN29_9FUNG</name>
<sequence length="405" mass="45361">ARVITRPRPAIDLGPIDFSSSFIVVDAKKFDMPIVYASNTFENLTGYSAREIIGKNCRFLQSPDGLVQKGAVRSHVDNNVVYQLKTCVDRREECQYININYRKGGAPFVNLITIIPLADENGSPEYFVGFQVDLMQQSGAILRRLEDNHYVIDMEQKPTIPVSPRLLDSASPTSDDLSDDQAPKAPENDVEPPFATTPELSSIVSLDDISSRPSTDSDDADPSWHCSLVNDCPDVVHILSSRGIILFASPHSCRDVFEYEAGEVIGRNISKFCHPGDLISLMRELKCCGVDESISAAYRFRRKHSGYAWIEVTGHKYEMKNRKRTKCFILSARERVPGELTQGQILGPMLSIPTAQDPHELWGKITREGFFLYISPTSSSIFGVSNEELYGRSLLDFIYEGDRHL</sequence>
<dbReference type="InterPro" id="IPR035965">
    <property type="entry name" value="PAS-like_dom_sf"/>
</dbReference>
<feature type="non-terminal residue" evidence="6">
    <location>
        <position position="1"/>
    </location>
</feature>
<protein>
    <recommendedName>
        <fullName evidence="5">PAS domain-containing protein</fullName>
    </recommendedName>
</protein>
<evidence type="ECO:0000313" key="6">
    <source>
        <dbReference type="EMBL" id="RKO94489.1"/>
    </source>
</evidence>
<evidence type="ECO:0000256" key="4">
    <source>
        <dbReference type="SAM" id="MobiDB-lite"/>
    </source>
</evidence>
<keyword evidence="3" id="KW-0157">Chromophore</keyword>
<dbReference type="PROSITE" id="PS50112">
    <property type="entry name" value="PAS"/>
    <property type="match status" value="2"/>
</dbReference>
<keyword evidence="7" id="KW-1185">Reference proteome</keyword>
<keyword evidence="2" id="KW-0288">FMN</keyword>
<feature type="domain" description="PAS" evidence="5">
    <location>
        <begin position="368"/>
        <end position="405"/>
    </location>
</feature>
<evidence type="ECO:0000259" key="5">
    <source>
        <dbReference type="PROSITE" id="PS50112"/>
    </source>
</evidence>
<evidence type="ECO:0000256" key="1">
    <source>
        <dbReference type="ARBA" id="ARBA00022630"/>
    </source>
</evidence>
<keyword evidence="1" id="KW-0285">Flavoprotein</keyword>
<dbReference type="Pfam" id="PF13426">
    <property type="entry name" value="PAS_9"/>
    <property type="match status" value="1"/>
</dbReference>